<evidence type="ECO:0008006" key="3">
    <source>
        <dbReference type="Google" id="ProtNLM"/>
    </source>
</evidence>
<dbReference type="VEuPathDB" id="FungiDB:SDRG_13996"/>
<organism evidence="1 2">
    <name type="scientific">Saprolegnia diclina (strain VS20)</name>
    <dbReference type="NCBI Taxonomy" id="1156394"/>
    <lineage>
        <taxon>Eukaryota</taxon>
        <taxon>Sar</taxon>
        <taxon>Stramenopiles</taxon>
        <taxon>Oomycota</taxon>
        <taxon>Saprolegniomycetes</taxon>
        <taxon>Saprolegniales</taxon>
        <taxon>Saprolegniaceae</taxon>
        <taxon>Saprolegnia</taxon>
    </lineage>
</organism>
<gene>
    <name evidence="1" type="ORF">SDRG_13996</name>
</gene>
<dbReference type="InParanoid" id="T0PRP9"/>
<dbReference type="eggNOG" id="ENOG502SE2K">
    <property type="taxonomic scope" value="Eukaryota"/>
</dbReference>
<dbReference type="Proteomes" id="UP000030762">
    <property type="component" value="Unassembled WGS sequence"/>
</dbReference>
<proteinExistence type="predicted"/>
<reference evidence="1 2" key="1">
    <citation type="submission" date="2012-04" db="EMBL/GenBank/DDBJ databases">
        <title>The Genome Sequence of Saprolegnia declina VS20.</title>
        <authorList>
            <consortium name="The Broad Institute Genome Sequencing Platform"/>
            <person name="Russ C."/>
            <person name="Nusbaum C."/>
            <person name="Tyler B."/>
            <person name="van West P."/>
            <person name="Dieguez-Uribeondo J."/>
            <person name="de Bruijn I."/>
            <person name="Tripathy S."/>
            <person name="Jiang R."/>
            <person name="Young S.K."/>
            <person name="Zeng Q."/>
            <person name="Gargeya S."/>
            <person name="Fitzgerald M."/>
            <person name="Haas B."/>
            <person name="Abouelleil A."/>
            <person name="Alvarado L."/>
            <person name="Arachchi H.M."/>
            <person name="Berlin A."/>
            <person name="Chapman S.B."/>
            <person name="Goldberg J."/>
            <person name="Griggs A."/>
            <person name="Gujja S."/>
            <person name="Hansen M."/>
            <person name="Howarth C."/>
            <person name="Imamovic A."/>
            <person name="Larimer J."/>
            <person name="McCowen C."/>
            <person name="Montmayeur A."/>
            <person name="Murphy C."/>
            <person name="Neiman D."/>
            <person name="Pearson M."/>
            <person name="Priest M."/>
            <person name="Roberts A."/>
            <person name="Saif S."/>
            <person name="Shea T."/>
            <person name="Sisk P."/>
            <person name="Sykes S."/>
            <person name="Wortman J."/>
            <person name="Nusbaum C."/>
            <person name="Birren B."/>
        </authorList>
    </citation>
    <scope>NUCLEOTIDE SEQUENCE [LARGE SCALE GENOMIC DNA]</scope>
    <source>
        <strain evidence="1 2">VS20</strain>
    </source>
</reference>
<accession>T0PRP9</accession>
<dbReference type="RefSeq" id="XP_008618318.1">
    <property type="nucleotide sequence ID" value="XM_008620096.1"/>
</dbReference>
<dbReference type="AlphaFoldDB" id="T0PRP9"/>
<protein>
    <recommendedName>
        <fullName evidence="3">START domain-containing protein</fullName>
    </recommendedName>
</protein>
<dbReference type="GeneID" id="19954723"/>
<evidence type="ECO:0000313" key="2">
    <source>
        <dbReference type="Proteomes" id="UP000030762"/>
    </source>
</evidence>
<dbReference type="OrthoDB" id="72677at2759"/>
<dbReference type="EMBL" id="JH767197">
    <property type="protein sequence ID" value="EQC28169.1"/>
    <property type="molecule type" value="Genomic_DNA"/>
</dbReference>
<sequence length="422" mass="46909">MTSADDAALLALLTGDDVLTLHSDESSHAANDSDDVLEVVDDDNVDVHDLSAFLAELPAFGPVPAAPTKKRRAHDGPKEEIAYLRQKQLALATQLVRLTQATSIVDSDNGAWQRRAVNQQHAVQRALQENARLRELLEGQLKLVQALERVLIKRPRLSLFPKCSALDAVLGIAEREASLEALFQAQYDTLEMHWVRHGLFQYTDSGDATRKANIESLAFGGTMHLNSLLGTPCSLPFMALSDILWDLMTNEVAPSCQLLEEFHPQLRYLRYDMELHDSKLPTLESRLAHRRFNEPNRVVLLTRSIVDDGVFPHTPGHLIENRATWSVISYKGPNECYLAVYVNVALPIFPVDIEAMQPAAGTLTELLLQLTASNSERFGARVQDAIRTRHPHTVLGPRPSLLMHGDNARATMLLPQPDAKNV</sequence>
<evidence type="ECO:0000313" key="1">
    <source>
        <dbReference type="EMBL" id="EQC28169.1"/>
    </source>
</evidence>
<keyword evidence="2" id="KW-1185">Reference proteome</keyword>
<dbReference type="OMA" id="DESASMH"/>
<name>T0PRP9_SAPDV</name>